<evidence type="ECO:0000256" key="1">
    <source>
        <dbReference type="ARBA" id="ARBA00022737"/>
    </source>
</evidence>
<name>A0A834Z288_TETSI</name>
<dbReference type="OrthoDB" id="1917369at2759"/>
<keyword evidence="4" id="KW-1185">Reference proteome</keyword>
<dbReference type="InterPro" id="IPR046848">
    <property type="entry name" value="E_motif"/>
</dbReference>
<dbReference type="FunFam" id="1.25.40.10:FF:001093">
    <property type="entry name" value="Pentatricopeptide repeat-containing protein At2g34400"/>
    <property type="match status" value="1"/>
</dbReference>
<keyword evidence="1" id="KW-0677">Repeat</keyword>
<feature type="repeat" description="PPR" evidence="2">
    <location>
        <begin position="304"/>
        <end position="338"/>
    </location>
</feature>
<evidence type="ECO:0000256" key="2">
    <source>
        <dbReference type="PROSITE-ProRule" id="PRU00708"/>
    </source>
</evidence>
<proteinExistence type="predicted"/>
<evidence type="ECO:0000313" key="4">
    <source>
        <dbReference type="Proteomes" id="UP000655225"/>
    </source>
</evidence>
<feature type="repeat" description="PPR" evidence="2">
    <location>
        <begin position="436"/>
        <end position="472"/>
    </location>
</feature>
<protein>
    <submittedName>
        <fullName evidence="3">Uncharacterized protein</fullName>
    </submittedName>
</protein>
<dbReference type="OMA" id="QACSYSG"/>
<dbReference type="FunFam" id="1.25.40.10:FF:000343">
    <property type="entry name" value="Pentatricopeptide repeat-containing protein At3g58590"/>
    <property type="match status" value="2"/>
</dbReference>
<accession>A0A834Z288</accession>
<feature type="repeat" description="PPR" evidence="2">
    <location>
        <begin position="234"/>
        <end position="268"/>
    </location>
</feature>
<comment type="caution">
    <text evidence="3">The sequence shown here is derived from an EMBL/GenBank/DDBJ whole genome shotgun (WGS) entry which is preliminary data.</text>
</comment>
<feature type="repeat" description="PPR" evidence="2">
    <location>
        <begin position="539"/>
        <end position="573"/>
    </location>
</feature>
<dbReference type="Pfam" id="PF01535">
    <property type="entry name" value="PPR"/>
    <property type="match status" value="5"/>
</dbReference>
<organism evidence="3 4">
    <name type="scientific">Tetracentron sinense</name>
    <name type="common">Spur-leaf</name>
    <dbReference type="NCBI Taxonomy" id="13715"/>
    <lineage>
        <taxon>Eukaryota</taxon>
        <taxon>Viridiplantae</taxon>
        <taxon>Streptophyta</taxon>
        <taxon>Embryophyta</taxon>
        <taxon>Tracheophyta</taxon>
        <taxon>Spermatophyta</taxon>
        <taxon>Magnoliopsida</taxon>
        <taxon>Trochodendrales</taxon>
        <taxon>Trochodendraceae</taxon>
        <taxon>Tetracentron</taxon>
    </lineage>
</organism>
<reference evidence="3 4" key="1">
    <citation type="submission" date="2020-04" db="EMBL/GenBank/DDBJ databases">
        <title>Plant Genome Project.</title>
        <authorList>
            <person name="Zhang R.-G."/>
        </authorList>
    </citation>
    <scope>NUCLEOTIDE SEQUENCE [LARGE SCALE GENOMIC DNA]</scope>
    <source>
        <strain evidence="3">YNK0</strain>
        <tissue evidence="3">Leaf</tissue>
    </source>
</reference>
<dbReference type="AlphaFoldDB" id="A0A834Z288"/>
<feature type="repeat" description="PPR" evidence="2">
    <location>
        <begin position="133"/>
        <end position="167"/>
    </location>
</feature>
<dbReference type="GO" id="GO:0003723">
    <property type="term" value="F:RNA binding"/>
    <property type="evidence" value="ECO:0007669"/>
    <property type="project" value="InterPro"/>
</dbReference>
<dbReference type="PROSITE" id="PS51375">
    <property type="entry name" value="PPR"/>
    <property type="match status" value="5"/>
</dbReference>
<dbReference type="InterPro" id="IPR046960">
    <property type="entry name" value="PPR_At4g14850-like_plant"/>
</dbReference>
<dbReference type="PANTHER" id="PTHR47926:SF347">
    <property type="entry name" value="PENTATRICOPEPTIDE REPEAT-CONTAINING PROTEIN"/>
    <property type="match status" value="1"/>
</dbReference>
<gene>
    <name evidence="3" type="ORF">HHK36_017309</name>
</gene>
<dbReference type="NCBIfam" id="TIGR00756">
    <property type="entry name" value="PPR"/>
    <property type="match status" value="4"/>
</dbReference>
<dbReference type="Proteomes" id="UP000655225">
    <property type="component" value="Unassembled WGS sequence"/>
</dbReference>
<dbReference type="Gene3D" id="1.25.40.10">
    <property type="entry name" value="Tetratricopeptide repeat domain"/>
    <property type="match status" value="5"/>
</dbReference>
<dbReference type="InterPro" id="IPR002885">
    <property type="entry name" value="PPR_rpt"/>
</dbReference>
<dbReference type="Pfam" id="PF20431">
    <property type="entry name" value="E_motif"/>
    <property type="match status" value="1"/>
</dbReference>
<dbReference type="EMBL" id="JABCRI010000011">
    <property type="protein sequence ID" value="KAF8398382.1"/>
    <property type="molecule type" value="Genomic_DNA"/>
</dbReference>
<dbReference type="Pfam" id="PF13041">
    <property type="entry name" value="PPR_2"/>
    <property type="match status" value="3"/>
</dbReference>
<sequence>MYTLFPSTLILHPCPSKPPQAFSPLKTKPPNSSFSSSCKLLNPQNPCPKPTQLPPLSSISASEQSLLLKDWPQLLQISIGYQDLMLGLALHGFLVKLGPQNDPFQGNNLVNMYTKFNRLDDAQRVFDKMLIRNTITWTSLINGYSQINDTESVFRIAHEMYRFGEEFNEHTCTVVLQACGLSKDQIRGEQIHSFAIKSGFEENIYVATSLVSMYSRSGYLDDAERVFKNLAEVDIRCLNSMILEYGKAGEGEKAIQAFCHLQASGLEPNDYTFTNVISSCNGDPGEGEGRQLHGLAVKYGFVDEISVGNAVITMYAKHGLLEEAERMLQKMGKKNLVSWTALLSGYVKNGYGEKTIGGFLEMLDLGIYFDSSCLTTVLDGCSECKNMDLGLQIHGFVMKLGYLSDVFVGTALVDAYVKCGNLRSARLVSKGLSHKNTASFNAILTGYMEKDGDTEEDVMVLFSQMRLAGMQPDSVTFAQLLSLSADQASIVKGKSLHAYTIKTGLEDDFSVGNAVITMYAKCGSIEHACRMFTGMVSHDSVSWNAMISGYALHGRGKEALLRFEEMRKEGFLPDKITMLAALQACSYSGLCEEGFRLFNDMEPRYGIKPVIEHHACMVDLLGRAGHSSDAVDFIKCSQFAASPLLWRTLVNICKLQGDMNFGILASKYLLNLAPDQASSYILVSNMYAGGGMLKAAAEVRTVMNDLKVSKEAGCSWIEIENQVHRFVASDRDHPAYTEIYAKIEELWAEMKGKCDSTIDPLIELQSRIETEVKYEL</sequence>
<dbReference type="InterPro" id="IPR011990">
    <property type="entry name" value="TPR-like_helical_dom_sf"/>
</dbReference>
<dbReference type="PANTHER" id="PTHR47926">
    <property type="entry name" value="PENTATRICOPEPTIDE REPEAT-CONTAINING PROTEIN"/>
    <property type="match status" value="1"/>
</dbReference>
<evidence type="ECO:0000313" key="3">
    <source>
        <dbReference type="EMBL" id="KAF8398382.1"/>
    </source>
</evidence>
<dbReference type="GO" id="GO:0009451">
    <property type="term" value="P:RNA modification"/>
    <property type="evidence" value="ECO:0007669"/>
    <property type="project" value="InterPro"/>
</dbReference>